<reference evidence="1 2" key="1">
    <citation type="submission" date="2022-12" db="EMBL/GenBank/DDBJ databases">
        <title>Metagenome assembled genome from gulf of manar.</title>
        <authorList>
            <person name="Kohli P."/>
            <person name="Pk S."/>
            <person name="Venkata Ramana C."/>
            <person name="Sasikala C."/>
        </authorList>
    </citation>
    <scope>NUCLEOTIDE SEQUENCE [LARGE SCALE GENOMIC DNA]</scope>
    <source>
        <strain evidence="1">JB008</strain>
    </source>
</reference>
<comment type="caution">
    <text evidence="1">The sequence shown here is derived from an EMBL/GenBank/DDBJ whole genome shotgun (WGS) entry which is preliminary data.</text>
</comment>
<dbReference type="AlphaFoldDB" id="A0AAJ1MIG1"/>
<dbReference type="EMBL" id="JAQQAL010000011">
    <property type="protein sequence ID" value="MDC7226263.1"/>
    <property type="molecule type" value="Genomic_DNA"/>
</dbReference>
<protein>
    <submittedName>
        <fullName evidence="1">YkgJ family cysteine cluster protein</fullName>
    </submittedName>
</protein>
<sequence>MSTDFECRCCGECCRGEMHVYLNPDDLKLIAKFLGYPDTRRLFEESIIIIDYERNAAPVPRLRFSSGAFGCCPFLENRLEEHSGEYQLKGLCRLHPDFKPLVCWLAPLHRTVELETGTDSWGFKPPLPGCPGCDSGNDTEEKTPAAEITAPEEFFARLESEKEFFRRLAVMLDSGIDEDQIIKSLYHLDSDCQK</sequence>
<evidence type="ECO:0000313" key="1">
    <source>
        <dbReference type="EMBL" id="MDC7226263.1"/>
    </source>
</evidence>
<dbReference type="PANTHER" id="PTHR35866">
    <property type="entry name" value="PUTATIVE-RELATED"/>
    <property type="match status" value="1"/>
</dbReference>
<evidence type="ECO:0000313" key="2">
    <source>
        <dbReference type="Proteomes" id="UP001221217"/>
    </source>
</evidence>
<name>A0AAJ1MIG1_9SPIO</name>
<organism evidence="1 2">
    <name type="scientific">Candidatus Thalassospirochaeta sargassi</name>
    <dbReference type="NCBI Taxonomy" id="3119039"/>
    <lineage>
        <taxon>Bacteria</taxon>
        <taxon>Pseudomonadati</taxon>
        <taxon>Spirochaetota</taxon>
        <taxon>Spirochaetia</taxon>
        <taxon>Spirochaetales</taxon>
        <taxon>Spirochaetaceae</taxon>
        <taxon>Candidatus Thalassospirochaeta</taxon>
    </lineage>
</organism>
<accession>A0AAJ1MIG1</accession>
<proteinExistence type="predicted"/>
<dbReference type="Proteomes" id="UP001221217">
    <property type="component" value="Unassembled WGS sequence"/>
</dbReference>
<dbReference type="PANTHER" id="PTHR35866:SF2">
    <property type="entry name" value="YKGJ FAMILY CYSTEINE CLUSTER PROTEIN"/>
    <property type="match status" value="1"/>
</dbReference>
<gene>
    <name evidence="1" type="ORF">PQJ61_05825</name>
</gene>